<evidence type="ECO:0000313" key="2">
    <source>
        <dbReference type="EMBL" id="RZO27911.1"/>
    </source>
</evidence>
<dbReference type="PANTHER" id="PTHR41521:SF4">
    <property type="entry name" value="BLR0684 PROTEIN"/>
    <property type="match status" value="1"/>
</dbReference>
<protein>
    <submittedName>
        <fullName evidence="3">DUF1330 domain-containing protein</fullName>
    </submittedName>
</protein>
<evidence type="ECO:0000313" key="3">
    <source>
        <dbReference type="EMBL" id="RZO27914.1"/>
    </source>
</evidence>
<dbReference type="InterPro" id="IPR011008">
    <property type="entry name" value="Dimeric_a/b-barrel"/>
</dbReference>
<accession>A0A520N352</accession>
<dbReference type="PANTHER" id="PTHR41521">
    <property type="match status" value="1"/>
</dbReference>
<evidence type="ECO:0000259" key="1">
    <source>
        <dbReference type="Pfam" id="PF07045"/>
    </source>
</evidence>
<organism evidence="3 4">
    <name type="scientific">SAR86 cluster bacterium</name>
    <dbReference type="NCBI Taxonomy" id="2030880"/>
    <lineage>
        <taxon>Bacteria</taxon>
        <taxon>Pseudomonadati</taxon>
        <taxon>Pseudomonadota</taxon>
        <taxon>Gammaproteobacteria</taxon>
        <taxon>SAR86 cluster</taxon>
    </lineage>
</organism>
<sequence length="95" mass="10981">MNKGYWIVRANVNNQEEYSKYIKKATKVVESFNGKFLVRGGKQKEFENSGYERTVIVQFDSYNDALKSYNSSEYQDALRHVKQSANRLFAVVEGA</sequence>
<dbReference type="Proteomes" id="UP000318710">
    <property type="component" value="Unassembled WGS sequence"/>
</dbReference>
<name>A0A520N352_9GAMM</name>
<dbReference type="SUPFAM" id="SSF54909">
    <property type="entry name" value="Dimeric alpha+beta barrel"/>
    <property type="match status" value="1"/>
</dbReference>
<reference evidence="3 4" key="1">
    <citation type="submission" date="2019-02" db="EMBL/GenBank/DDBJ databases">
        <title>Prokaryotic population dynamics and viral predation in marine succession experiment using metagenomics: the confinement effect.</title>
        <authorList>
            <person name="Haro-Moreno J.M."/>
            <person name="Rodriguez-Valera F."/>
            <person name="Lopez-Perez M."/>
        </authorList>
    </citation>
    <scope>NUCLEOTIDE SEQUENCE [LARGE SCALE GENOMIC DNA]</scope>
    <source>
        <strain evidence="3">MED-G160</strain>
    </source>
</reference>
<proteinExistence type="predicted"/>
<dbReference type="Gene3D" id="3.30.70.100">
    <property type="match status" value="1"/>
</dbReference>
<dbReference type="Pfam" id="PF07045">
    <property type="entry name" value="DUF1330"/>
    <property type="match status" value="1"/>
</dbReference>
<dbReference type="EMBL" id="SHBF01000008">
    <property type="protein sequence ID" value="RZO27911.1"/>
    <property type="molecule type" value="Genomic_DNA"/>
</dbReference>
<dbReference type="EMBL" id="SHBF01000008">
    <property type="protein sequence ID" value="RZO27914.1"/>
    <property type="molecule type" value="Genomic_DNA"/>
</dbReference>
<dbReference type="InterPro" id="IPR010753">
    <property type="entry name" value="DUF1330"/>
</dbReference>
<dbReference type="AlphaFoldDB" id="A0A520N352"/>
<feature type="domain" description="DUF1330" evidence="1">
    <location>
        <begin position="3"/>
        <end position="94"/>
    </location>
</feature>
<evidence type="ECO:0000313" key="4">
    <source>
        <dbReference type="Proteomes" id="UP000318710"/>
    </source>
</evidence>
<gene>
    <name evidence="2" type="ORF">EVA93_02155</name>
    <name evidence="3" type="ORF">EVA93_02170</name>
</gene>
<comment type="caution">
    <text evidence="3">The sequence shown here is derived from an EMBL/GenBank/DDBJ whole genome shotgun (WGS) entry which is preliminary data.</text>
</comment>